<dbReference type="SUPFAM" id="SSF55486">
    <property type="entry name" value="Metalloproteases ('zincins'), catalytic domain"/>
    <property type="match status" value="1"/>
</dbReference>
<dbReference type="GO" id="GO:0008237">
    <property type="term" value="F:metallopeptidase activity"/>
    <property type="evidence" value="ECO:0007669"/>
    <property type="project" value="InterPro"/>
</dbReference>
<dbReference type="Proteomes" id="UP000070700">
    <property type="component" value="Unassembled WGS sequence"/>
</dbReference>
<dbReference type="RefSeq" id="XP_018065841.1">
    <property type="nucleotide sequence ID" value="XM_018221424.1"/>
</dbReference>
<dbReference type="GeneID" id="28831150"/>
<evidence type="ECO:0000313" key="1">
    <source>
        <dbReference type="EMBL" id="KUJ11486.1"/>
    </source>
</evidence>
<protein>
    <submittedName>
        <fullName evidence="1">Uncharacterized protein</fullName>
    </submittedName>
</protein>
<dbReference type="EMBL" id="KQ947426">
    <property type="protein sequence ID" value="KUJ11486.1"/>
    <property type="molecule type" value="Genomic_DNA"/>
</dbReference>
<evidence type="ECO:0000313" key="2">
    <source>
        <dbReference type="Proteomes" id="UP000070700"/>
    </source>
</evidence>
<dbReference type="Gene3D" id="3.40.390.10">
    <property type="entry name" value="Collagenase (Catalytic Domain)"/>
    <property type="match status" value="1"/>
</dbReference>
<sequence>MELAKYANETLSALLPDTAAYQLFQEQTTIAEGVCQVMKKDPTRNTPAYLLCYRTFLAANNLAYGQLFAADPEYISTKTENLQGDGGSNPGAQGFIRAGNLLYLTMGPGLHNLAGDNICNNGAQAFTVAASGTQEFATNPLVSEDAWFIHFCPPFFQLPRMESQRYELSNGNVPKETMYNLNMLNSTAQALLHKVTHLPWVLNTNFFSDQNPEKYGFYVASTLSAAFGLVNQAPATKSQSSRNADNYAWMAVSP</sequence>
<reference evidence="1 2" key="1">
    <citation type="submission" date="2015-10" db="EMBL/GenBank/DDBJ databases">
        <title>Full genome of DAOMC 229536 Phialocephala scopiformis, a fungal endophyte of spruce producing the potent anti-insectan compound rugulosin.</title>
        <authorList>
            <consortium name="DOE Joint Genome Institute"/>
            <person name="Walker A.K."/>
            <person name="Frasz S.L."/>
            <person name="Seifert K.A."/>
            <person name="Miller J.D."/>
            <person name="Mondo S.J."/>
            <person name="Labutti K."/>
            <person name="Lipzen A."/>
            <person name="Dockter R."/>
            <person name="Kennedy M."/>
            <person name="Grigoriev I.V."/>
            <person name="Spatafora J.W."/>
        </authorList>
    </citation>
    <scope>NUCLEOTIDE SEQUENCE [LARGE SCALE GENOMIC DNA]</scope>
    <source>
        <strain evidence="1 2">CBS 120377</strain>
    </source>
</reference>
<organism evidence="1 2">
    <name type="scientific">Mollisia scopiformis</name>
    <name type="common">Conifer needle endophyte fungus</name>
    <name type="synonym">Phialocephala scopiformis</name>
    <dbReference type="NCBI Taxonomy" id="149040"/>
    <lineage>
        <taxon>Eukaryota</taxon>
        <taxon>Fungi</taxon>
        <taxon>Dikarya</taxon>
        <taxon>Ascomycota</taxon>
        <taxon>Pezizomycotina</taxon>
        <taxon>Leotiomycetes</taxon>
        <taxon>Helotiales</taxon>
        <taxon>Mollisiaceae</taxon>
        <taxon>Mollisia</taxon>
    </lineage>
</organism>
<accession>A0A194WU49</accession>
<proteinExistence type="predicted"/>
<dbReference type="InterPro" id="IPR024079">
    <property type="entry name" value="MetalloPept_cat_dom_sf"/>
</dbReference>
<dbReference type="KEGG" id="psco:LY89DRAFT_758163"/>
<gene>
    <name evidence="1" type="ORF">LY89DRAFT_758163</name>
</gene>
<dbReference type="OrthoDB" id="4306934at2759"/>
<dbReference type="InParanoid" id="A0A194WU49"/>
<name>A0A194WU49_MOLSC</name>
<dbReference type="AlphaFoldDB" id="A0A194WU49"/>
<keyword evidence="2" id="KW-1185">Reference proteome</keyword>